<dbReference type="Proteomes" id="UP000239867">
    <property type="component" value="Chromosome"/>
</dbReference>
<evidence type="ECO:0000313" key="3">
    <source>
        <dbReference type="Proteomes" id="UP000239867"/>
    </source>
</evidence>
<name>A0A2L1GPR3_9BACT</name>
<keyword evidence="3" id="KW-1185">Reference proteome</keyword>
<feature type="region of interest" description="Disordered" evidence="1">
    <location>
        <begin position="42"/>
        <end position="66"/>
    </location>
</feature>
<proteinExistence type="predicted"/>
<reference evidence="2 3" key="1">
    <citation type="journal article" date="2018" name="MBio">
        <title>Insights into the evolution of host association through the isolation and characterization of a novel human periodontal pathobiont, Desulfobulbus oralis.</title>
        <authorList>
            <person name="Cross K.L."/>
            <person name="Chirania P."/>
            <person name="Xiong W."/>
            <person name="Beall C.J."/>
            <person name="Elkins J.G."/>
            <person name="Giannone R.J."/>
            <person name="Griffen A.L."/>
            <person name="Guss A.M."/>
            <person name="Hettich R.L."/>
            <person name="Joshi S.S."/>
            <person name="Mokrzan E.M."/>
            <person name="Martin R.K."/>
            <person name="Zhulin I.B."/>
            <person name="Leys E.J."/>
            <person name="Podar M."/>
        </authorList>
    </citation>
    <scope>NUCLEOTIDE SEQUENCE [LARGE SCALE GENOMIC DNA]</scope>
    <source>
        <strain evidence="2 3">ORNL</strain>
    </source>
</reference>
<evidence type="ECO:0000256" key="1">
    <source>
        <dbReference type="SAM" id="MobiDB-lite"/>
    </source>
</evidence>
<accession>A0A2L1GPR3</accession>
<dbReference type="KEGG" id="deo:CAY53_09475"/>
<feature type="compositionally biased region" description="Basic and acidic residues" evidence="1">
    <location>
        <begin position="42"/>
        <end position="58"/>
    </location>
</feature>
<dbReference type="EMBL" id="CP021255">
    <property type="protein sequence ID" value="AVD71670.1"/>
    <property type="molecule type" value="Genomic_DNA"/>
</dbReference>
<sequence>MGAAGEQRAGAKIGLRHLACNMDRLGFLAGVCRVALRPEFGTKGKNEQAGDKVPRETYGRTAGRLP</sequence>
<organism evidence="2 3">
    <name type="scientific">Desulfobulbus oralis</name>
    <dbReference type="NCBI Taxonomy" id="1986146"/>
    <lineage>
        <taxon>Bacteria</taxon>
        <taxon>Pseudomonadati</taxon>
        <taxon>Thermodesulfobacteriota</taxon>
        <taxon>Desulfobulbia</taxon>
        <taxon>Desulfobulbales</taxon>
        <taxon>Desulfobulbaceae</taxon>
        <taxon>Desulfobulbus</taxon>
    </lineage>
</organism>
<protein>
    <submittedName>
        <fullName evidence="2">Uncharacterized protein</fullName>
    </submittedName>
</protein>
<dbReference type="AlphaFoldDB" id="A0A2L1GPR3"/>
<evidence type="ECO:0000313" key="2">
    <source>
        <dbReference type="EMBL" id="AVD71670.1"/>
    </source>
</evidence>
<gene>
    <name evidence="2" type="ORF">CAY53_09475</name>
</gene>